<feature type="compositionally biased region" description="Basic and acidic residues" evidence="1">
    <location>
        <begin position="8"/>
        <end position="28"/>
    </location>
</feature>
<sequence>MCPIDEFDASRHVGDLPEPDRTQEEGRRAAAGLPGSPTTAGAGRPTAGLSARDPRGFHGTSLDLPPAEGITPPLEHRCRPTPPTER</sequence>
<reference evidence="2" key="1">
    <citation type="submission" date="2021-02" db="EMBL/GenBank/DDBJ databases">
        <title>Natrosporangium hydrolyticum gen. nov., sp. nov, a haloalkaliphilic actinobacterium from a soda solonchak soil.</title>
        <authorList>
            <person name="Sorokin D.Y."/>
            <person name="Khijniak T.V."/>
            <person name="Zakharycheva A.P."/>
            <person name="Boueva O.V."/>
            <person name="Ariskina E.V."/>
            <person name="Hahnke R.L."/>
            <person name="Bunk B."/>
            <person name="Sproer C."/>
            <person name="Schumann P."/>
            <person name="Evtushenko L.I."/>
            <person name="Kublanov I.V."/>
        </authorList>
    </citation>
    <scope>NUCLEOTIDE SEQUENCE</scope>
    <source>
        <strain evidence="2">DSM 106523</strain>
    </source>
</reference>
<feature type="region of interest" description="Disordered" evidence="1">
    <location>
        <begin position="1"/>
        <end position="86"/>
    </location>
</feature>
<evidence type="ECO:0000313" key="3">
    <source>
        <dbReference type="Proteomes" id="UP000662857"/>
    </source>
</evidence>
<name>A0A895YRD4_9ACTN</name>
<dbReference type="RefSeq" id="WP_239678804.1">
    <property type="nucleotide sequence ID" value="NZ_CP070499.1"/>
</dbReference>
<keyword evidence="3" id="KW-1185">Reference proteome</keyword>
<proteinExistence type="predicted"/>
<dbReference type="EMBL" id="CP070499">
    <property type="protein sequence ID" value="QSB16578.1"/>
    <property type="molecule type" value="Genomic_DNA"/>
</dbReference>
<dbReference type="AlphaFoldDB" id="A0A895YRD4"/>
<protein>
    <submittedName>
        <fullName evidence="2">Uncharacterized protein</fullName>
    </submittedName>
</protein>
<evidence type="ECO:0000256" key="1">
    <source>
        <dbReference type="SAM" id="MobiDB-lite"/>
    </source>
</evidence>
<organism evidence="2 3">
    <name type="scientific">Natronosporangium hydrolyticum</name>
    <dbReference type="NCBI Taxonomy" id="2811111"/>
    <lineage>
        <taxon>Bacteria</taxon>
        <taxon>Bacillati</taxon>
        <taxon>Actinomycetota</taxon>
        <taxon>Actinomycetes</taxon>
        <taxon>Micromonosporales</taxon>
        <taxon>Micromonosporaceae</taxon>
        <taxon>Natronosporangium</taxon>
    </lineage>
</organism>
<dbReference type="KEGG" id="nhy:JQS43_10045"/>
<evidence type="ECO:0000313" key="2">
    <source>
        <dbReference type="EMBL" id="QSB16578.1"/>
    </source>
</evidence>
<feature type="compositionally biased region" description="Basic and acidic residues" evidence="1">
    <location>
        <begin position="74"/>
        <end position="86"/>
    </location>
</feature>
<dbReference type="Proteomes" id="UP000662857">
    <property type="component" value="Chromosome"/>
</dbReference>
<gene>
    <name evidence="2" type="ORF">JQS43_10045</name>
</gene>
<accession>A0A895YRD4</accession>